<gene>
    <name evidence="1" type="ORF">TCEL_00900</name>
</gene>
<dbReference type="RefSeq" id="WP_018663337.1">
    <property type="nucleotide sequence ID" value="NZ_HF952018.1"/>
</dbReference>
<organism evidence="1 2">
    <name type="scientific">Thermobrachium celere DSM 8682</name>
    <dbReference type="NCBI Taxonomy" id="941824"/>
    <lineage>
        <taxon>Bacteria</taxon>
        <taxon>Bacillati</taxon>
        <taxon>Bacillota</taxon>
        <taxon>Clostridia</taxon>
        <taxon>Eubacteriales</taxon>
        <taxon>Clostridiaceae</taxon>
        <taxon>Thermobrachium</taxon>
    </lineage>
</organism>
<sequence>MKARVINKNSLFYGRQFEVDIINYKYVGSKKDKVLARFEDVEFFNLTLNEELIIMHRDILKISLPKALNGLFYIMLIDTIIQHVGTEFSSIEIVRDEYKELKRVWEKNILLVVDSTPLKINIVGQYHSTTNIDINITTINTNEFIKECIEEEDKLRREIEERNNKILSIKRAVSFAV</sequence>
<evidence type="ECO:0000313" key="1">
    <source>
        <dbReference type="EMBL" id="CDF59434.1"/>
    </source>
</evidence>
<accession>R7RTS3</accession>
<comment type="caution">
    <text evidence="1">The sequence shown here is derived from an EMBL/GenBank/DDBJ whole genome shotgun (WGS) entry which is preliminary data.</text>
</comment>
<dbReference type="AlphaFoldDB" id="R7RTS3"/>
<keyword evidence="2" id="KW-1185">Reference proteome</keyword>
<reference evidence="1" key="1">
    <citation type="submission" date="2013-03" db="EMBL/GenBank/DDBJ databases">
        <title>Draft genome sequence of the hydrogen-ethanol-producing anaerobic alkalithermophilic Caloramator celere.</title>
        <authorList>
            <person name="Ciranna A."/>
            <person name="Larjo A."/>
            <person name="Kivisto A."/>
            <person name="Santala V."/>
            <person name="Roos C."/>
            <person name="Karp M."/>
        </authorList>
    </citation>
    <scope>NUCLEOTIDE SEQUENCE [LARGE SCALE GENOMIC DNA]</scope>
    <source>
        <strain evidence="1">DSM 8682</strain>
    </source>
</reference>
<dbReference type="Proteomes" id="UP000014923">
    <property type="component" value="Unassembled WGS sequence"/>
</dbReference>
<dbReference type="OrthoDB" id="1900924at2"/>
<dbReference type="EMBL" id="CAVN010000099">
    <property type="protein sequence ID" value="CDF59434.1"/>
    <property type="molecule type" value="Genomic_DNA"/>
</dbReference>
<evidence type="ECO:0000313" key="2">
    <source>
        <dbReference type="Proteomes" id="UP000014923"/>
    </source>
</evidence>
<protein>
    <submittedName>
        <fullName evidence="1">Uncharacterized protein</fullName>
    </submittedName>
</protein>
<dbReference type="HOGENOM" id="CLU_1438780_0_0_9"/>
<proteinExistence type="predicted"/>
<name>R7RTS3_9CLOT</name>
<dbReference type="eggNOG" id="ENOG50335BA">
    <property type="taxonomic scope" value="Bacteria"/>
</dbReference>